<comment type="caution">
    <text evidence="1">The sequence shown here is derived from an EMBL/GenBank/DDBJ whole genome shotgun (WGS) entry which is preliminary data.</text>
</comment>
<dbReference type="EMBL" id="BARU01014335">
    <property type="protein sequence ID" value="GAH32244.1"/>
    <property type="molecule type" value="Genomic_DNA"/>
</dbReference>
<organism evidence="1">
    <name type="scientific">marine sediment metagenome</name>
    <dbReference type="NCBI Taxonomy" id="412755"/>
    <lineage>
        <taxon>unclassified sequences</taxon>
        <taxon>metagenomes</taxon>
        <taxon>ecological metagenomes</taxon>
    </lineage>
</organism>
<sequence length="45" mass="5266">HTIFGQFYVLPFIEITYDPTLNGEYEFIVGWLSIGISLSFKPKQR</sequence>
<dbReference type="AlphaFoldDB" id="X1FSA4"/>
<gene>
    <name evidence="1" type="ORF">S03H2_25359</name>
</gene>
<reference evidence="1" key="1">
    <citation type="journal article" date="2014" name="Front. Microbiol.">
        <title>High frequency of phylogenetically diverse reductive dehalogenase-homologous genes in deep subseafloor sedimentary metagenomes.</title>
        <authorList>
            <person name="Kawai M."/>
            <person name="Futagami T."/>
            <person name="Toyoda A."/>
            <person name="Takaki Y."/>
            <person name="Nishi S."/>
            <person name="Hori S."/>
            <person name="Arai W."/>
            <person name="Tsubouchi T."/>
            <person name="Morono Y."/>
            <person name="Uchiyama I."/>
            <person name="Ito T."/>
            <person name="Fujiyama A."/>
            <person name="Inagaki F."/>
            <person name="Takami H."/>
        </authorList>
    </citation>
    <scope>NUCLEOTIDE SEQUENCE</scope>
    <source>
        <strain evidence="1">Expedition CK06-06</strain>
    </source>
</reference>
<evidence type="ECO:0000313" key="1">
    <source>
        <dbReference type="EMBL" id="GAH32244.1"/>
    </source>
</evidence>
<feature type="non-terminal residue" evidence="1">
    <location>
        <position position="1"/>
    </location>
</feature>
<proteinExistence type="predicted"/>
<accession>X1FSA4</accession>
<name>X1FSA4_9ZZZZ</name>
<protein>
    <submittedName>
        <fullName evidence="1">Uncharacterized protein</fullName>
    </submittedName>
</protein>